<dbReference type="GO" id="GO:0008081">
    <property type="term" value="F:phosphoric diester hydrolase activity"/>
    <property type="evidence" value="ECO:0007669"/>
    <property type="project" value="InterPro"/>
</dbReference>
<keyword evidence="4 10" id="KW-0808">Transferase</keyword>
<evidence type="ECO:0000313" key="15">
    <source>
        <dbReference type="EMBL" id="SMH37560.1"/>
    </source>
</evidence>
<evidence type="ECO:0000256" key="3">
    <source>
        <dbReference type="ARBA" id="ARBA00005842"/>
    </source>
</evidence>
<organism evidence="15 16">
    <name type="scientific">Carnobacterium iners</name>
    <dbReference type="NCBI Taxonomy" id="1073423"/>
    <lineage>
        <taxon>Bacteria</taxon>
        <taxon>Bacillati</taxon>
        <taxon>Bacillota</taxon>
        <taxon>Bacilli</taxon>
        <taxon>Lactobacillales</taxon>
        <taxon>Carnobacteriaceae</taxon>
        <taxon>Carnobacterium</taxon>
    </lineage>
</organism>
<keyword evidence="8 10" id="KW-0460">Magnesium</keyword>
<dbReference type="Pfam" id="PF01715">
    <property type="entry name" value="IPPT"/>
    <property type="match status" value="1"/>
</dbReference>
<dbReference type="RefSeq" id="WP_338061322.1">
    <property type="nucleotide sequence ID" value="NZ_FOAH01000008.1"/>
</dbReference>
<dbReference type="STRING" id="1073423.SAMN04488700_2014"/>
<dbReference type="NCBIfam" id="TIGR00174">
    <property type="entry name" value="miaA"/>
    <property type="match status" value="1"/>
</dbReference>
<feature type="region of interest" description="Interaction with substrate tRNA" evidence="10">
    <location>
        <begin position="280"/>
        <end position="283"/>
    </location>
</feature>
<sequence length="555" mass="63963">MEKTKIIAHRGSKGTHPENTLIAFEEAIRVGSDGIELDVHLTKDSKVVVIHDETVNRTSDGKGLVRDFSLEELKRLDMGSWFDSACRICTIPTLQEVVELLNKHSFKGLLNIEFKTNKYPYPSIEKKVLEILSKQSNSFSIVFSSFNYQTLIRLKKIEDKVQIALLFKGTGKNKMMLDQDVPIEMWHSDLKWFKNTYLSEGFKIPIRLWTINNEEDLAYCFDKKVAGIFTDFPEKALTIQKKRQPIRPKLIAIVGPTAVGKTSLSIELAKEYNGEIISGDSMQIYKKLDIGTAKVSLVEQDGIVHHLIDEVSVNSRYSVSDFQKKGRQLIYDSIARGKTPIIVGGTGLYIESILYNVSLGGTGESDLDFRARKEYEAQKSGVQHLWNELEKIDPVSAKMIHANNVRRVIRALEVHHTTGIPFSDYQEEREEKELLFDVKIIGLTTERSILYNRINQRVHKMMEQGLESEARWLYEQNIQDSQAMRGIGYKEWLPYFENEGTIEDVITEIQKNSRRYAKRQLTWFRNRTKNVSWWDLVNEPESKAKLKQEIDCFLI</sequence>
<dbReference type="Gene3D" id="3.40.50.300">
    <property type="entry name" value="P-loop containing nucleotide triphosphate hydrolases"/>
    <property type="match status" value="1"/>
</dbReference>
<keyword evidence="6 10" id="KW-0547">Nucleotide-binding</keyword>
<evidence type="ECO:0000259" key="14">
    <source>
        <dbReference type="PROSITE" id="PS51704"/>
    </source>
</evidence>
<gene>
    <name evidence="10" type="primary">miaA</name>
    <name evidence="15" type="ORF">SAMN04488700_2014</name>
</gene>
<dbReference type="InterPro" id="IPR018022">
    <property type="entry name" value="IPT"/>
</dbReference>
<keyword evidence="5 10" id="KW-0819">tRNA processing</keyword>
<evidence type="ECO:0000256" key="12">
    <source>
        <dbReference type="RuleBase" id="RU003784"/>
    </source>
</evidence>
<dbReference type="SUPFAM" id="SSF51695">
    <property type="entry name" value="PLC-like phosphodiesterases"/>
    <property type="match status" value="1"/>
</dbReference>
<dbReference type="Proteomes" id="UP000193435">
    <property type="component" value="Unassembled WGS sequence"/>
</dbReference>
<evidence type="ECO:0000313" key="16">
    <source>
        <dbReference type="Proteomes" id="UP000193435"/>
    </source>
</evidence>
<dbReference type="SUPFAM" id="SSF52540">
    <property type="entry name" value="P-loop containing nucleoside triphosphate hydrolases"/>
    <property type="match status" value="2"/>
</dbReference>
<evidence type="ECO:0000256" key="5">
    <source>
        <dbReference type="ARBA" id="ARBA00022694"/>
    </source>
</evidence>
<evidence type="ECO:0000256" key="11">
    <source>
        <dbReference type="RuleBase" id="RU003783"/>
    </source>
</evidence>
<reference evidence="15 16" key="1">
    <citation type="submission" date="2017-04" db="EMBL/GenBank/DDBJ databases">
        <authorList>
            <person name="Afonso C.L."/>
            <person name="Miller P.J."/>
            <person name="Scott M.A."/>
            <person name="Spackman E."/>
            <person name="Goraichik I."/>
            <person name="Dimitrov K.M."/>
            <person name="Suarez D.L."/>
            <person name="Swayne D.E."/>
        </authorList>
    </citation>
    <scope>NUCLEOTIDE SEQUENCE [LARGE SCALE GENOMIC DNA]</scope>
    <source>
        <strain evidence="15 16">LMG26642</strain>
    </source>
</reference>
<evidence type="ECO:0000256" key="6">
    <source>
        <dbReference type="ARBA" id="ARBA00022741"/>
    </source>
</evidence>
<evidence type="ECO:0000256" key="2">
    <source>
        <dbReference type="ARBA" id="ARBA00003213"/>
    </source>
</evidence>
<dbReference type="CDD" id="cd08563">
    <property type="entry name" value="GDPD_TtGDE_like"/>
    <property type="match status" value="1"/>
</dbReference>
<comment type="caution">
    <text evidence="10">Lacks conserved residue(s) required for the propagation of feature annotation.</text>
</comment>
<proteinExistence type="inferred from homology"/>
<evidence type="ECO:0000256" key="9">
    <source>
        <dbReference type="ARBA" id="ARBA00049563"/>
    </source>
</evidence>
<dbReference type="GO" id="GO:0006629">
    <property type="term" value="P:lipid metabolic process"/>
    <property type="evidence" value="ECO:0007669"/>
    <property type="project" value="InterPro"/>
</dbReference>
<dbReference type="InterPro" id="IPR030395">
    <property type="entry name" value="GP_PDE_dom"/>
</dbReference>
<dbReference type="HAMAP" id="MF_00185">
    <property type="entry name" value="IPP_trans"/>
    <property type="match status" value="1"/>
</dbReference>
<dbReference type="FunFam" id="1.10.20.140:FF:000001">
    <property type="entry name" value="tRNA dimethylallyltransferase"/>
    <property type="match status" value="1"/>
</dbReference>
<dbReference type="Pfam" id="PF03009">
    <property type="entry name" value="GDPD"/>
    <property type="match status" value="1"/>
</dbReference>
<evidence type="ECO:0000256" key="13">
    <source>
        <dbReference type="RuleBase" id="RU003785"/>
    </source>
</evidence>
<protein>
    <recommendedName>
        <fullName evidence="10">tRNA dimethylallyltransferase</fullName>
        <ecNumber evidence="10">2.5.1.75</ecNumber>
    </recommendedName>
    <alternativeName>
        <fullName evidence="10">Dimethylallyl diphosphate:tRNA dimethylallyltransferase</fullName>
        <shortName evidence="10">DMAPP:tRNA dimethylallyltransferase</shortName>
        <shortName evidence="10">DMATase</shortName>
    </alternativeName>
    <alternativeName>
        <fullName evidence="10">Isopentenyl-diphosphate:tRNA isopentenyltransferase</fullName>
        <shortName evidence="10">IPP transferase</shortName>
        <shortName evidence="10">IPPT</shortName>
        <shortName evidence="10">IPTase</shortName>
    </alternativeName>
</protein>
<dbReference type="InterPro" id="IPR017946">
    <property type="entry name" value="PLC-like_Pdiesterase_TIM-brl"/>
</dbReference>
<dbReference type="EMBL" id="FXBJ01000002">
    <property type="protein sequence ID" value="SMH37560.1"/>
    <property type="molecule type" value="Genomic_DNA"/>
</dbReference>
<feature type="binding site" evidence="10">
    <location>
        <begin position="255"/>
        <end position="262"/>
    </location>
    <ligand>
        <name>ATP</name>
        <dbReference type="ChEBI" id="CHEBI:30616"/>
    </ligand>
</feature>
<dbReference type="GO" id="GO:0005524">
    <property type="term" value="F:ATP binding"/>
    <property type="evidence" value="ECO:0007669"/>
    <property type="project" value="UniProtKB-UniRule"/>
</dbReference>
<dbReference type="Gene3D" id="3.20.20.190">
    <property type="entry name" value="Phosphatidylinositol (PI) phosphodiesterase"/>
    <property type="match status" value="1"/>
</dbReference>
<feature type="domain" description="GP-PDE" evidence="14">
    <location>
        <begin position="4"/>
        <end position="240"/>
    </location>
</feature>
<comment type="cofactor">
    <cofactor evidence="1 10">
        <name>Mg(2+)</name>
        <dbReference type="ChEBI" id="CHEBI:18420"/>
    </cofactor>
</comment>
<evidence type="ECO:0000256" key="4">
    <source>
        <dbReference type="ARBA" id="ARBA00022679"/>
    </source>
</evidence>
<dbReference type="GO" id="GO:0052381">
    <property type="term" value="F:tRNA dimethylallyltransferase activity"/>
    <property type="evidence" value="ECO:0007669"/>
    <property type="project" value="UniProtKB-UniRule"/>
</dbReference>
<comment type="similarity">
    <text evidence="3 10 13">Belongs to the IPP transferase family.</text>
</comment>
<evidence type="ECO:0000256" key="8">
    <source>
        <dbReference type="ARBA" id="ARBA00022842"/>
    </source>
</evidence>
<dbReference type="PANTHER" id="PTHR46211">
    <property type="entry name" value="GLYCEROPHOSPHORYL DIESTER PHOSPHODIESTERASE"/>
    <property type="match status" value="1"/>
</dbReference>
<accession>A0A1X7NKL0</accession>
<evidence type="ECO:0000256" key="10">
    <source>
        <dbReference type="HAMAP-Rule" id="MF_00185"/>
    </source>
</evidence>
<dbReference type="Gene3D" id="1.10.20.140">
    <property type="match status" value="1"/>
</dbReference>
<feature type="site" description="Interaction with substrate tRNA" evidence="10">
    <location>
        <position position="346"/>
    </location>
</feature>
<dbReference type="AlphaFoldDB" id="A0A1X7NKL0"/>
<feature type="site" description="Interaction with substrate tRNA" evidence="10">
    <location>
        <position position="370"/>
    </location>
</feature>
<evidence type="ECO:0000256" key="7">
    <source>
        <dbReference type="ARBA" id="ARBA00022840"/>
    </source>
</evidence>
<keyword evidence="7 10" id="KW-0067">ATP-binding</keyword>
<keyword evidence="16" id="KW-1185">Reference proteome</keyword>
<name>A0A1X7NKL0_9LACT</name>
<dbReference type="GO" id="GO:0008033">
    <property type="term" value="P:tRNA processing"/>
    <property type="evidence" value="ECO:0007669"/>
    <property type="project" value="UniProtKB-UniRule"/>
</dbReference>
<dbReference type="EC" id="2.5.1.75" evidence="10"/>
<evidence type="ECO:0000256" key="1">
    <source>
        <dbReference type="ARBA" id="ARBA00001946"/>
    </source>
</evidence>
<feature type="binding site" evidence="10">
    <location>
        <begin position="257"/>
        <end position="262"/>
    </location>
    <ligand>
        <name>substrate</name>
    </ligand>
</feature>
<comment type="function">
    <text evidence="2 10 12">Catalyzes the transfer of a dimethylallyl group onto the adenine at position 37 in tRNAs that read codons beginning with uridine, leading to the formation of N6-(dimethylallyl)adenosine (i(6)A).</text>
</comment>
<dbReference type="InterPro" id="IPR027417">
    <property type="entry name" value="P-loop_NTPase"/>
</dbReference>
<dbReference type="PROSITE" id="PS51704">
    <property type="entry name" value="GP_PDE"/>
    <property type="match status" value="1"/>
</dbReference>
<dbReference type="PANTHER" id="PTHR46211:SF1">
    <property type="entry name" value="GLYCEROPHOSPHODIESTER PHOSPHODIESTERASE, CYTOPLASMIC"/>
    <property type="match status" value="1"/>
</dbReference>
<comment type="catalytic activity">
    <reaction evidence="9 10 11">
        <text>adenosine(37) in tRNA + dimethylallyl diphosphate = N(6)-dimethylallyladenosine(37) in tRNA + diphosphate</text>
        <dbReference type="Rhea" id="RHEA:26482"/>
        <dbReference type="Rhea" id="RHEA-COMP:10162"/>
        <dbReference type="Rhea" id="RHEA-COMP:10375"/>
        <dbReference type="ChEBI" id="CHEBI:33019"/>
        <dbReference type="ChEBI" id="CHEBI:57623"/>
        <dbReference type="ChEBI" id="CHEBI:74411"/>
        <dbReference type="ChEBI" id="CHEBI:74415"/>
        <dbReference type="EC" id="2.5.1.75"/>
    </reaction>
</comment>
<comment type="subunit">
    <text evidence="10">Monomer.</text>
</comment>